<reference evidence="5 6" key="1">
    <citation type="submission" date="2024-09" db="EMBL/GenBank/DDBJ databases">
        <authorList>
            <person name="Sun Q."/>
            <person name="Mori K."/>
        </authorList>
    </citation>
    <scope>NUCLEOTIDE SEQUENCE [LARGE SCALE GENOMIC DNA]</scope>
    <source>
        <strain evidence="5 6">JCM 3331</strain>
    </source>
</reference>
<evidence type="ECO:0000259" key="4">
    <source>
        <dbReference type="Pfam" id="PF08540"/>
    </source>
</evidence>
<comment type="similarity">
    <text evidence="1">Belongs to the thiolase-like superfamily. HMG-CoA synthase family.</text>
</comment>
<comment type="caution">
    <text evidence="5">The sequence shown here is derived from an EMBL/GenBank/DDBJ whole genome shotgun (WGS) entry which is preliminary data.</text>
</comment>
<dbReference type="CDD" id="cd00827">
    <property type="entry name" value="init_cond_enzymes"/>
    <property type="match status" value="1"/>
</dbReference>
<keyword evidence="2" id="KW-0808">Transferase</keyword>
<evidence type="ECO:0000259" key="3">
    <source>
        <dbReference type="Pfam" id="PF01154"/>
    </source>
</evidence>
<dbReference type="PANTHER" id="PTHR43323:SF2">
    <property type="entry name" value="HYDROXYMETHYLGLUTARYL-COA SYNTHASE"/>
    <property type="match status" value="1"/>
</dbReference>
<keyword evidence="6" id="KW-1185">Reference proteome</keyword>
<dbReference type="EMBL" id="JBHMCG010000040">
    <property type="protein sequence ID" value="MFB9572439.1"/>
    <property type="molecule type" value="Genomic_DNA"/>
</dbReference>
<dbReference type="PANTHER" id="PTHR43323">
    <property type="entry name" value="3-HYDROXY-3-METHYLGLUTARYL COENZYME A SYNTHASE"/>
    <property type="match status" value="1"/>
</dbReference>
<dbReference type="Pfam" id="PF01154">
    <property type="entry name" value="HMG_CoA_synt_N"/>
    <property type="match status" value="1"/>
</dbReference>
<sequence>MIGIEALNVYCGPARIPVPVLFEGRGLDPKRLGNLLMDERAVNLPIEDTVTNAVNAAAPLVRALDDEARSRIEILIVSTESGVDYSKSVSSYVHEQLGLSRNCRMVEVKQACYAATAALQLCAGYLASAASPGGKALVIGSDVALVDARAEYAEPATGAGAAAVLISDEPRILRLDLGAFGTYGYETLDSARPGPEFDIADSDRSLFAYLDCLTNSYRDYTSKVASVDLRKTFGQLAMHTPFAGMVRAAHRKLMRDNTDVAQPEIAEDFERRVIPSLVYPRQVGNLCSASVYLALCSLIDCAVDTADMRIGLFSYGSGCASEFFSGVLAPGAAAELAALHIGERLSERVELTFGEYEALLAENSRCLTPVAHRTTDLDRYGPLARRAMGDRNMLVLTGVEDYHRTYAWLPDD</sequence>
<evidence type="ECO:0000313" key="5">
    <source>
        <dbReference type="EMBL" id="MFB9572439.1"/>
    </source>
</evidence>
<proteinExistence type="inferred from homology"/>
<name>A0ABV5R663_9ACTN</name>
<dbReference type="InterPro" id="IPR013746">
    <property type="entry name" value="HMG_CoA_synt_C_dom"/>
</dbReference>
<gene>
    <name evidence="5" type="ORF">ACFFTL_08915</name>
</gene>
<dbReference type="InterPro" id="IPR016039">
    <property type="entry name" value="Thiolase-like"/>
</dbReference>
<dbReference type="RefSeq" id="WP_345519331.1">
    <property type="nucleotide sequence ID" value="NZ_BAAAXD010000053.1"/>
</dbReference>
<evidence type="ECO:0000313" key="6">
    <source>
        <dbReference type="Proteomes" id="UP001589710"/>
    </source>
</evidence>
<dbReference type="SUPFAM" id="SSF53901">
    <property type="entry name" value="Thiolase-like"/>
    <property type="match status" value="2"/>
</dbReference>
<feature type="domain" description="Hydroxymethylglutaryl-coenzyme A synthase C-terminal" evidence="4">
    <location>
        <begin position="266"/>
        <end position="364"/>
    </location>
</feature>
<accession>A0ABV5R663</accession>
<evidence type="ECO:0000256" key="1">
    <source>
        <dbReference type="ARBA" id="ARBA00007061"/>
    </source>
</evidence>
<evidence type="ECO:0000256" key="2">
    <source>
        <dbReference type="ARBA" id="ARBA00022679"/>
    </source>
</evidence>
<dbReference type="Proteomes" id="UP001589710">
    <property type="component" value="Unassembled WGS sequence"/>
</dbReference>
<dbReference type="Pfam" id="PF08540">
    <property type="entry name" value="HMG_CoA_synt_C"/>
    <property type="match status" value="1"/>
</dbReference>
<protein>
    <submittedName>
        <fullName evidence="5">Hydroxymethylglutaryl-CoA synthase family protein</fullName>
    </submittedName>
</protein>
<feature type="domain" description="Hydroxymethylglutaryl-coenzyme A synthase N-terminal" evidence="3">
    <location>
        <begin position="71"/>
        <end position="167"/>
    </location>
</feature>
<organism evidence="5 6">
    <name type="scientific">Streptomyces yanii</name>
    <dbReference type="NCBI Taxonomy" id="78510"/>
    <lineage>
        <taxon>Bacteria</taxon>
        <taxon>Bacillati</taxon>
        <taxon>Actinomycetota</taxon>
        <taxon>Actinomycetes</taxon>
        <taxon>Kitasatosporales</taxon>
        <taxon>Streptomycetaceae</taxon>
        <taxon>Streptomyces</taxon>
    </lineage>
</organism>
<dbReference type="InterPro" id="IPR013528">
    <property type="entry name" value="HMG_CoA_synth_N"/>
</dbReference>
<dbReference type="Gene3D" id="3.40.47.10">
    <property type="match status" value="2"/>
</dbReference>